<dbReference type="Gene3D" id="3.40.50.620">
    <property type="entry name" value="HUPs"/>
    <property type="match status" value="1"/>
</dbReference>
<dbReference type="EC" id="2.7.1.26" evidence="15"/>
<dbReference type="NCBIfam" id="TIGR00083">
    <property type="entry name" value="ribF"/>
    <property type="match status" value="1"/>
</dbReference>
<evidence type="ECO:0000256" key="3">
    <source>
        <dbReference type="ARBA" id="ARBA00005201"/>
    </source>
</evidence>
<sequence length="313" mass="35082">MRVYRNLNEIDVEFTDCVITVGMFDGLHLGHMSVLNKVLEISKLNNIPSVVLSFANHPQSFFNPNAPISSLSNLEEKTERLAALGIDFLIAIPFDSFIASLSANQFTTSILIDLLHVSNIVFGYDNHFGQNREGSKSYIDSNFPNIKTHRIQESILNNEVVSSSLIKTKISLGEVSQAAVLLNYPYSIAGQIIKGDQLGRTIGFPTANMQLSNAEKLIPAFGVYLTKSFILGQEYFGMTNIGVRPTVTNSRELRIETHLFDFEMEIYGEHIKVEFLDRLRDEKKFDSFPALVDQLKKDQIHAKALLAQIHIAS</sequence>
<dbReference type="SMART" id="SM00904">
    <property type="entry name" value="Flavokinase"/>
    <property type="match status" value="1"/>
</dbReference>
<feature type="domain" description="Riboflavin kinase" evidence="16">
    <location>
        <begin position="181"/>
        <end position="307"/>
    </location>
</feature>
<evidence type="ECO:0000256" key="2">
    <source>
        <dbReference type="ARBA" id="ARBA00004726"/>
    </source>
</evidence>
<dbReference type="NCBIfam" id="NF004162">
    <property type="entry name" value="PRK05627.1-5"/>
    <property type="match status" value="1"/>
</dbReference>
<name>A0ABW6D404_9BACT</name>
<comment type="catalytic activity">
    <reaction evidence="14 15">
        <text>FMN + ATP + H(+) = FAD + diphosphate</text>
        <dbReference type="Rhea" id="RHEA:17237"/>
        <dbReference type="ChEBI" id="CHEBI:15378"/>
        <dbReference type="ChEBI" id="CHEBI:30616"/>
        <dbReference type="ChEBI" id="CHEBI:33019"/>
        <dbReference type="ChEBI" id="CHEBI:57692"/>
        <dbReference type="ChEBI" id="CHEBI:58210"/>
        <dbReference type="EC" id="2.7.7.2"/>
    </reaction>
</comment>
<organism evidence="17 18">
    <name type="scientific">Aquirufa echingensis</name>
    <dbReference type="NCBI Taxonomy" id="3096516"/>
    <lineage>
        <taxon>Bacteria</taxon>
        <taxon>Pseudomonadati</taxon>
        <taxon>Bacteroidota</taxon>
        <taxon>Cytophagia</taxon>
        <taxon>Cytophagales</taxon>
        <taxon>Flectobacillaceae</taxon>
        <taxon>Aquirufa</taxon>
    </lineage>
</organism>
<dbReference type="SUPFAM" id="SSF82114">
    <property type="entry name" value="Riboflavin kinase-like"/>
    <property type="match status" value="1"/>
</dbReference>
<keyword evidence="12" id="KW-0511">Multifunctional enzyme</keyword>
<evidence type="ECO:0000256" key="5">
    <source>
        <dbReference type="ARBA" id="ARBA00022643"/>
    </source>
</evidence>
<evidence type="ECO:0000256" key="14">
    <source>
        <dbReference type="ARBA" id="ARBA00049494"/>
    </source>
</evidence>
<evidence type="ECO:0000256" key="12">
    <source>
        <dbReference type="ARBA" id="ARBA00023268"/>
    </source>
</evidence>
<evidence type="ECO:0000259" key="16">
    <source>
        <dbReference type="SMART" id="SM00904"/>
    </source>
</evidence>
<keyword evidence="6 15" id="KW-0808">Transferase</keyword>
<keyword evidence="8 15" id="KW-0547">Nucleotide-binding</keyword>
<evidence type="ECO:0000256" key="8">
    <source>
        <dbReference type="ARBA" id="ARBA00022741"/>
    </source>
</evidence>
<keyword evidence="10 15" id="KW-0274">FAD</keyword>
<dbReference type="EMBL" id="JBBKYA010000003">
    <property type="protein sequence ID" value="MFD3275778.1"/>
    <property type="molecule type" value="Genomic_DNA"/>
</dbReference>
<dbReference type="InterPro" id="IPR015865">
    <property type="entry name" value="Riboflavin_kinase_bac/euk"/>
</dbReference>
<evidence type="ECO:0000256" key="15">
    <source>
        <dbReference type="PIRNR" id="PIRNR004491"/>
    </source>
</evidence>
<gene>
    <name evidence="17" type="ORF">SKC38_06015</name>
</gene>
<evidence type="ECO:0000313" key="17">
    <source>
        <dbReference type="EMBL" id="MFD3275778.1"/>
    </source>
</evidence>
<dbReference type="Gene3D" id="2.40.30.30">
    <property type="entry name" value="Riboflavin kinase-like"/>
    <property type="match status" value="1"/>
</dbReference>
<keyword evidence="9 15" id="KW-0418">Kinase</keyword>
<dbReference type="InterPro" id="IPR023468">
    <property type="entry name" value="Riboflavin_kinase"/>
</dbReference>
<keyword evidence="4 15" id="KW-0285">Flavoprotein</keyword>
<comment type="pathway">
    <text evidence="3 15">Cofactor biosynthesis; FMN biosynthesis; FMN from riboflavin (ATP route): step 1/1.</text>
</comment>
<dbReference type="EC" id="2.7.7.2" evidence="15"/>
<evidence type="ECO:0000256" key="10">
    <source>
        <dbReference type="ARBA" id="ARBA00022827"/>
    </source>
</evidence>
<evidence type="ECO:0000256" key="4">
    <source>
        <dbReference type="ARBA" id="ARBA00022630"/>
    </source>
</evidence>
<evidence type="ECO:0000256" key="13">
    <source>
        <dbReference type="ARBA" id="ARBA00047880"/>
    </source>
</evidence>
<comment type="catalytic activity">
    <reaction evidence="13 15">
        <text>riboflavin + ATP = FMN + ADP + H(+)</text>
        <dbReference type="Rhea" id="RHEA:14357"/>
        <dbReference type="ChEBI" id="CHEBI:15378"/>
        <dbReference type="ChEBI" id="CHEBI:30616"/>
        <dbReference type="ChEBI" id="CHEBI:57986"/>
        <dbReference type="ChEBI" id="CHEBI:58210"/>
        <dbReference type="ChEBI" id="CHEBI:456216"/>
        <dbReference type="EC" id="2.7.1.26"/>
    </reaction>
</comment>
<comment type="similarity">
    <text evidence="15">Belongs to the ribF family.</text>
</comment>
<keyword evidence="11 15" id="KW-0067">ATP-binding</keyword>
<dbReference type="PANTHER" id="PTHR22749:SF6">
    <property type="entry name" value="RIBOFLAVIN KINASE"/>
    <property type="match status" value="1"/>
</dbReference>
<comment type="function">
    <text evidence="1">Catalyzes the phosphorylation of riboflavin to FMN followed by the adenylation of FMN to FAD.</text>
</comment>
<dbReference type="Proteomes" id="UP001598114">
    <property type="component" value="Unassembled WGS sequence"/>
</dbReference>
<dbReference type="InterPro" id="IPR002606">
    <property type="entry name" value="Riboflavin_kinase_bac"/>
</dbReference>
<protein>
    <recommendedName>
        <fullName evidence="15">Riboflavin biosynthesis protein</fullName>
    </recommendedName>
    <domain>
        <recommendedName>
            <fullName evidence="15">Riboflavin kinase</fullName>
            <ecNumber evidence="15">2.7.1.26</ecNumber>
        </recommendedName>
        <alternativeName>
            <fullName evidence="15">Flavokinase</fullName>
        </alternativeName>
    </domain>
    <domain>
        <recommendedName>
            <fullName evidence="15">FMN adenylyltransferase</fullName>
            <ecNumber evidence="15">2.7.7.2</ecNumber>
        </recommendedName>
        <alternativeName>
            <fullName evidence="15">FAD pyrophosphorylase</fullName>
        </alternativeName>
        <alternativeName>
            <fullName evidence="15">FAD synthase</fullName>
        </alternativeName>
    </domain>
</protein>
<dbReference type="NCBIfam" id="NF004160">
    <property type="entry name" value="PRK05627.1-3"/>
    <property type="match status" value="1"/>
</dbReference>
<keyword evidence="18" id="KW-1185">Reference proteome</keyword>
<accession>A0ABW6D404</accession>
<dbReference type="InterPro" id="IPR023465">
    <property type="entry name" value="Riboflavin_kinase_dom_sf"/>
</dbReference>
<dbReference type="Pfam" id="PF06574">
    <property type="entry name" value="FAD_syn"/>
    <property type="match status" value="1"/>
</dbReference>
<proteinExistence type="inferred from homology"/>
<keyword evidence="5 15" id="KW-0288">FMN</keyword>
<evidence type="ECO:0000256" key="7">
    <source>
        <dbReference type="ARBA" id="ARBA00022695"/>
    </source>
</evidence>
<dbReference type="PANTHER" id="PTHR22749">
    <property type="entry name" value="RIBOFLAVIN KINASE/FMN ADENYLYLTRANSFERASE"/>
    <property type="match status" value="1"/>
</dbReference>
<keyword evidence="7 15" id="KW-0548">Nucleotidyltransferase</keyword>
<dbReference type="InterPro" id="IPR015864">
    <property type="entry name" value="FAD_synthase"/>
</dbReference>
<dbReference type="SUPFAM" id="SSF52374">
    <property type="entry name" value="Nucleotidylyl transferase"/>
    <property type="match status" value="1"/>
</dbReference>
<dbReference type="GO" id="GO:0003919">
    <property type="term" value="F:FMN adenylyltransferase activity"/>
    <property type="evidence" value="ECO:0007669"/>
    <property type="project" value="UniProtKB-EC"/>
</dbReference>
<dbReference type="InterPro" id="IPR014729">
    <property type="entry name" value="Rossmann-like_a/b/a_fold"/>
</dbReference>
<comment type="pathway">
    <text evidence="2 15">Cofactor biosynthesis; FAD biosynthesis; FAD from FMN: step 1/1.</text>
</comment>
<dbReference type="RefSeq" id="WP_377976011.1">
    <property type="nucleotide sequence ID" value="NZ_JBBKYA010000003.1"/>
</dbReference>
<dbReference type="GO" id="GO:0008531">
    <property type="term" value="F:riboflavin kinase activity"/>
    <property type="evidence" value="ECO:0007669"/>
    <property type="project" value="UniProtKB-EC"/>
</dbReference>
<evidence type="ECO:0000256" key="11">
    <source>
        <dbReference type="ARBA" id="ARBA00022840"/>
    </source>
</evidence>
<dbReference type="CDD" id="cd02064">
    <property type="entry name" value="FAD_synthetase_N"/>
    <property type="match status" value="1"/>
</dbReference>
<comment type="caution">
    <text evidence="17">The sequence shown here is derived from an EMBL/GenBank/DDBJ whole genome shotgun (WGS) entry which is preliminary data.</text>
</comment>
<dbReference type="Pfam" id="PF01687">
    <property type="entry name" value="Flavokinase"/>
    <property type="match status" value="1"/>
</dbReference>
<dbReference type="PIRSF" id="PIRSF004491">
    <property type="entry name" value="FAD_Synth"/>
    <property type="match status" value="1"/>
</dbReference>
<reference evidence="17 18" key="1">
    <citation type="submission" date="2024-03" db="EMBL/GenBank/DDBJ databases">
        <title>Aquirufa genome sequencing.</title>
        <authorList>
            <person name="Pitt A."/>
            <person name="Hahn M.W."/>
        </authorList>
    </citation>
    <scope>NUCLEOTIDE SEQUENCE [LARGE SCALE GENOMIC DNA]</scope>
    <source>
        <strain evidence="17 18">PLAD-142S6K</strain>
    </source>
</reference>
<evidence type="ECO:0000256" key="6">
    <source>
        <dbReference type="ARBA" id="ARBA00022679"/>
    </source>
</evidence>
<evidence type="ECO:0000256" key="9">
    <source>
        <dbReference type="ARBA" id="ARBA00022777"/>
    </source>
</evidence>
<evidence type="ECO:0000313" key="18">
    <source>
        <dbReference type="Proteomes" id="UP001598114"/>
    </source>
</evidence>
<evidence type="ECO:0000256" key="1">
    <source>
        <dbReference type="ARBA" id="ARBA00002121"/>
    </source>
</evidence>